<dbReference type="Proteomes" id="UP000199259">
    <property type="component" value="Unassembled WGS sequence"/>
</dbReference>
<protein>
    <submittedName>
        <fullName evidence="1">Uncharacterized protein</fullName>
    </submittedName>
</protein>
<accession>A0A7Z7B1A2</accession>
<gene>
    <name evidence="1" type="ORF">SAMN04488589_1224</name>
</gene>
<dbReference type="RefSeq" id="WP_091709574.1">
    <property type="nucleotide sequence ID" value="NZ_FNCA01000003.1"/>
</dbReference>
<evidence type="ECO:0000313" key="1">
    <source>
        <dbReference type="EMBL" id="SDF71906.1"/>
    </source>
</evidence>
<evidence type="ECO:0000313" key="2">
    <source>
        <dbReference type="Proteomes" id="UP000199259"/>
    </source>
</evidence>
<sequence>MKKLVLSTFVAFLLMFLAYSVAAENDDAALSFSSFSIEDGVSGRIQVKAQQIYVISQQFFNFNMAQRLGFNQGQIQTSQNMQTPQSY</sequence>
<reference evidence="1 2" key="1">
    <citation type="submission" date="2016-10" db="EMBL/GenBank/DDBJ databases">
        <authorList>
            <person name="Varghese N."/>
            <person name="Submissions S."/>
        </authorList>
    </citation>
    <scope>NUCLEOTIDE SEQUENCE [LARGE SCALE GENOMIC DNA]</scope>
    <source>
        <strain evidence="1 2">PL 12/M</strain>
    </source>
</reference>
<name>A0A7Z7B1A2_9EURY</name>
<organism evidence="1 2">
    <name type="scientific">Methanolobus vulcani</name>
    <dbReference type="NCBI Taxonomy" id="38026"/>
    <lineage>
        <taxon>Archaea</taxon>
        <taxon>Methanobacteriati</taxon>
        <taxon>Methanobacteriota</taxon>
        <taxon>Stenosarchaea group</taxon>
        <taxon>Methanomicrobia</taxon>
        <taxon>Methanosarcinales</taxon>
        <taxon>Methanosarcinaceae</taxon>
        <taxon>Methanolobus</taxon>
    </lineage>
</organism>
<dbReference type="EMBL" id="FNCA01000003">
    <property type="protein sequence ID" value="SDF71906.1"/>
    <property type="molecule type" value="Genomic_DNA"/>
</dbReference>
<keyword evidence="2" id="KW-1185">Reference proteome</keyword>
<proteinExistence type="predicted"/>
<comment type="caution">
    <text evidence="1">The sequence shown here is derived from an EMBL/GenBank/DDBJ whole genome shotgun (WGS) entry which is preliminary data.</text>
</comment>
<dbReference type="AlphaFoldDB" id="A0A7Z7B1A2"/>